<dbReference type="KEGG" id="hbs:IPV69_04705"/>
<evidence type="ECO:0000313" key="4">
    <source>
        <dbReference type="Proteomes" id="UP000593765"/>
    </source>
</evidence>
<protein>
    <recommendedName>
        <fullName evidence="5">Penicillin-binding protein activator LpoB</fullName>
    </recommendedName>
</protein>
<dbReference type="InterPro" id="IPR014094">
    <property type="entry name" value="LpoB"/>
</dbReference>
<feature type="region of interest" description="Disordered" evidence="1">
    <location>
        <begin position="138"/>
        <end position="157"/>
    </location>
</feature>
<sequence length="206" mass="22947">MSRSLKNRFGLILLSGTLLGAGGLACQPTDKPHDYGQQRPSVDDLDNRDRGLQSRDINQAADQMAADLLSDPELNRSREQWTIVVTSIEDKTRDKSFATDYDIFLQALKARIAKQGRGRVTLVTNRDKFYNLRDKELEGGGKDPFGQGDGGGRAAPAAVSPDYAMTGVVRDLPRRGTIYYQMEFSVEDLKRRVTSWTGSYEVKVAR</sequence>
<dbReference type="PROSITE" id="PS51257">
    <property type="entry name" value="PROKAR_LIPOPROTEIN"/>
    <property type="match status" value="1"/>
</dbReference>
<dbReference type="Pfam" id="PF13036">
    <property type="entry name" value="LpoB"/>
    <property type="match status" value="1"/>
</dbReference>
<dbReference type="EMBL" id="CP063458">
    <property type="protein sequence ID" value="QOV90665.1"/>
    <property type="molecule type" value="Genomic_DNA"/>
</dbReference>
<feature type="chain" id="PRO_5034545987" description="Penicillin-binding protein activator LpoB" evidence="2">
    <location>
        <begin position="21"/>
        <end position="206"/>
    </location>
</feature>
<reference evidence="3 4" key="1">
    <citation type="submission" date="2020-10" db="EMBL/GenBank/DDBJ databases">
        <title>Wide distribution of Phycisphaera-like planctomycetes from WD2101 soil group in peatlands and genome analysis of the first cultivated representative.</title>
        <authorList>
            <person name="Dedysh S.N."/>
            <person name="Beletsky A.V."/>
            <person name="Ivanova A."/>
            <person name="Kulichevskaya I.S."/>
            <person name="Suzina N.E."/>
            <person name="Philippov D.A."/>
            <person name="Rakitin A.L."/>
            <person name="Mardanov A.V."/>
            <person name="Ravin N.V."/>
        </authorList>
    </citation>
    <scope>NUCLEOTIDE SEQUENCE [LARGE SCALE GENOMIC DNA]</scope>
    <source>
        <strain evidence="3 4">M1803</strain>
    </source>
</reference>
<name>A0A7M2WYW6_9BACT</name>
<keyword evidence="4" id="KW-1185">Reference proteome</keyword>
<dbReference type="RefSeq" id="WP_206293763.1">
    <property type="nucleotide sequence ID" value="NZ_CP063458.1"/>
</dbReference>
<organism evidence="3 4">
    <name type="scientific">Humisphaera borealis</name>
    <dbReference type="NCBI Taxonomy" id="2807512"/>
    <lineage>
        <taxon>Bacteria</taxon>
        <taxon>Pseudomonadati</taxon>
        <taxon>Planctomycetota</taxon>
        <taxon>Phycisphaerae</taxon>
        <taxon>Tepidisphaerales</taxon>
        <taxon>Tepidisphaeraceae</taxon>
        <taxon>Humisphaera</taxon>
    </lineage>
</organism>
<proteinExistence type="predicted"/>
<feature type="region of interest" description="Disordered" evidence="1">
    <location>
        <begin position="29"/>
        <end position="49"/>
    </location>
</feature>
<evidence type="ECO:0000256" key="1">
    <source>
        <dbReference type="SAM" id="MobiDB-lite"/>
    </source>
</evidence>
<feature type="compositionally biased region" description="Basic and acidic residues" evidence="1">
    <location>
        <begin position="30"/>
        <end position="49"/>
    </location>
</feature>
<dbReference type="Proteomes" id="UP000593765">
    <property type="component" value="Chromosome"/>
</dbReference>
<evidence type="ECO:0008006" key="5">
    <source>
        <dbReference type="Google" id="ProtNLM"/>
    </source>
</evidence>
<keyword evidence="2" id="KW-0732">Signal</keyword>
<evidence type="ECO:0000313" key="3">
    <source>
        <dbReference type="EMBL" id="QOV90665.1"/>
    </source>
</evidence>
<feature type="signal peptide" evidence="2">
    <location>
        <begin position="1"/>
        <end position="20"/>
    </location>
</feature>
<gene>
    <name evidence="3" type="ORF">IPV69_04705</name>
</gene>
<dbReference type="AlphaFoldDB" id="A0A7M2WYW6"/>
<evidence type="ECO:0000256" key="2">
    <source>
        <dbReference type="SAM" id="SignalP"/>
    </source>
</evidence>
<accession>A0A7M2WYW6</accession>